<evidence type="ECO:0000256" key="5">
    <source>
        <dbReference type="ARBA" id="ARBA00011738"/>
    </source>
</evidence>
<feature type="site" description="Important for catalysis" evidence="14">
    <location>
        <position position="190"/>
    </location>
</feature>
<keyword evidence="7 14" id="KW-0028">Amino-acid biosynthesis</keyword>
<dbReference type="GO" id="GO:0003862">
    <property type="term" value="F:3-isopropylmalate dehydrogenase activity"/>
    <property type="evidence" value="ECO:0007669"/>
    <property type="project" value="UniProtKB-UniRule"/>
</dbReference>
<evidence type="ECO:0000256" key="1">
    <source>
        <dbReference type="ARBA" id="ARBA00000624"/>
    </source>
</evidence>
<name>A0A2R6Y2J7_9BACL</name>
<evidence type="ECO:0000259" key="16">
    <source>
        <dbReference type="SMART" id="SM01329"/>
    </source>
</evidence>
<dbReference type="InterPro" id="IPR004429">
    <property type="entry name" value="Isopropylmalate_DH"/>
</dbReference>
<feature type="binding site" evidence="14">
    <location>
        <position position="246"/>
    </location>
    <ligand>
        <name>Mg(2+)</name>
        <dbReference type="ChEBI" id="CHEBI:18420"/>
    </ligand>
</feature>
<evidence type="ECO:0000256" key="8">
    <source>
        <dbReference type="ARBA" id="ARBA00022723"/>
    </source>
</evidence>
<evidence type="ECO:0000256" key="12">
    <source>
        <dbReference type="ARBA" id="ARBA00023211"/>
    </source>
</evidence>
<gene>
    <name evidence="14" type="primary">leuB</name>
    <name evidence="17" type="ORF">BSOLF_2471</name>
</gene>
<dbReference type="Gene3D" id="3.40.718.10">
    <property type="entry name" value="Isopropylmalate Dehydrogenase"/>
    <property type="match status" value="1"/>
</dbReference>
<comment type="similarity">
    <text evidence="4 14">Belongs to the isocitrate and isopropylmalate dehydrogenases family. LeuB type 1 subfamily.</text>
</comment>
<comment type="cofactor">
    <cofactor evidence="14 15">
        <name>Mg(2+)</name>
        <dbReference type="ChEBI" id="CHEBI:18420"/>
    </cofactor>
    <cofactor evidence="14 15">
        <name>Mn(2+)</name>
        <dbReference type="ChEBI" id="CHEBI:29035"/>
    </cofactor>
    <text evidence="14 15">Binds 1 Mg(2+) or Mn(2+) ion per subunit.</text>
</comment>
<evidence type="ECO:0000256" key="3">
    <source>
        <dbReference type="ARBA" id="ARBA00004762"/>
    </source>
</evidence>
<dbReference type="EC" id="1.1.1.85" evidence="14"/>
<evidence type="ECO:0000256" key="9">
    <source>
        <dbReference type="ARBA" id="ARBA00022842"/>
    </source>
</evidence>
<dbReference type="HAMAP" id="MF_01033">
    <property type="entry name" value="LeuB_type1"/>
    <property type="match status" value="1"/>
</dbReference>
<dbReference type="SMART" id="SM01329">
    <property type="entry name" value="Iso_dh"/>
    <property type="match status" value="1"/>
</dbReference>
<feature type="binding site" evidence="14">
    <location>
        <begin position="280"/>
        <end position="292"/>
    </location>
    <ligand>
        <name>NAD(+)</name>
        <dbReference type="ChEBI" id="CHEBI:57540"/>
    </ligand>
</feature>
<keyword evidence="9 14" id="KW-0460">Magnesium</keyword>
<accession>A0A2R6Y2J7</accession>
<evidence type="ECO:0000256" key="15">
    <source>
        <dbReference type="RuleBase" id="RU004445"/>
    </source>
</evidence>
<feature type="domain" description="Isopropylmalate dehydrogenase-like" evidence="16">
    <location>
        <begin position="4"/>
        <end position="361"/>
    </location>
</feature>
<dbReference type="GO" id="GO:0000287">
    <property type="term" value="F:magnesium ion binding"/>
    <property type="evidence" value="ECO:0007669"/>
    <property type="project" value="InterPro"/>
</dbReference>
<feature type="binding site" evidence="14">
    <location>
        <position position="96"/>
    </location>
    <ligand>
        <name>substrate</name>
    </ligand>
</feature>
<dbReference type="UniPathway" id="UPA00048">
    <property type="reaction ID" value="UER00072"/>
</dbReference>
<sequence length="376" mass="41360">MKKKILLLPGDGIGPEVMDAGERVLSALMEAFKLEIELVHGKIGGAAYDATGEPLPEETIRLALNSHAVLLGAVGGPAWNGVPFEKRPEEGLLKLRKTLSVYANVRPVRLPTRLSHFSPLRTLTSDIHMLIVRELTGGLYFGEPKGRMVEDGEEKARDTLLYSESEIRRIVELAYKLAEKRSGRLVSVDKANVLATSRLWREVAERVHTAYPHVTLHHMLVDAMAMEMVLHPETIDVVVTENMFGDILSDVGGALVGSLGLLPSASLSDHGLHLYEPVHGSAPTIAGRGIANPIGMILSVAMLFEYTLSLQEIAEALWQGVESTLDDGWITADLESFVEHRSHESSRPYRVIGTKEMTERILEATFRQLKRKGVVA</sequence>
<organism evidence="17 18">
    <name type="scientific">Candidatus Carbonibacillus altaicus</name>
    <dbReference type="NCBI Taxonomy" id="2163959"/>
    <lineage>
        <taxon>Bacteria</taxon>
        <taxon>Bacillati</taxon>
        <taxon>Bacillota</taxon>
        <taxon>Bacilli</taxon>
        <taxon>Bacillales</taxon>
        <taxon>Candidatus Carbonibacillus</taxon>
    </lineage>
</organism>
<comment type="pathway">
    <text evidence="3 14 15">Amino-acid biosynthesis; L-leucine biosynthesis; L-leucine from 3-methyl-2-oxobutanoate: step 3/4.</text>
</comment>
<evidence type="ECO:0000256" key="4">
    <source>
        <dbReference type="ARBA" id="ARBA00008319"/>
    </source>
</evidence>
<dbReference type="Pfam" id="PF00180">
    <property type="entry name" value="Iso_dh"/>
    <property type="match status" value="1"/>
</dbReference>
<feature type="site" description="Important for catalysis" evidence="14">
    <location>
        <position position="140"/>
    </location>
</feature>
<feature type="binding site" evidence="14">
    <location>
        <position position="106"/>
    </location>
    <ligand>
        <name>substrate</name>
    </ligand>
</feature>
<comment type="subunit">
    <text evidence="5 14 15">Homodimer.</text>
</comment>
<feature type="binding site" evidence="14">
    <location>
        <position position="222"/>
    </location>
    <ligand>
        <name>substrate</name>
    </ligand>
</feature>
<comment type="caution">
    <text evidence="17">The sequence shown here is derived from an EMBL/GenBank/DDBJ whole genome shotgun (WGS) entry which is preliminary data.</text>
</comment>
<dbReference type="GO" id="GO:0005829">
    <property type="term" value="C:cytosol"/>
    <property type="evidence" value="ECO:0007669"/>
    <property type="project" value="TreeGrafter"/>
</dbReference>
<evidence type="ECO:0000256" key="14">
    <source>
        <dbReference type="HAMAP-Rule" id="MF_01033"/>
    </source>
</evidence>
<feature type="binding site" evidence="14">
    <location>
        <begin position="76"/>
        <end position="89"/>
    </location>
    <ligand>
        <name>NAD(+)</name>
        <dbReference type="ChEBI" id="CHEBI:57540"/>
    </ligand>
</feature>
<evidence type="ECO:0000256" key="2">
    <source>
        <dbReference type="ARBA" id="ARBA00001936"/>
    </source>
</evidence>
<comment type="subcellular location">
    <subcellularLocation>
        <location evidence="14">Cytoplasm</location>
    </subcellularLocation>
</comment>
<evidence type="ECO:0000313" key="17">
    <source>
        <dbReference type="EMBL" id="PTQ56910.1"/>
    </source>
</evidence>
<keyword evidence="12 14" id="KW-0464">Manganese</keyword>
<evidence type="ECO:0000256" key="11">
    <source>
        <dbReference type="ARBA" id="ARBA00023027"/>
    </source>
</evidence>
<dbReference type="PROSITE" id="PS00470">
    <property type="entry name" value="IDH_IMDH"/>
    <property type="match status" value="1"/>
</dbReference>
<proteinExistence type="inferred from homology"/>
<comment type="cofactor">
    <cofactor evidence="2">
        <name>Mn(2+)</name>
        <dbReference type="ChEBI" id="CHEBI:29035"/>
    </cofactor>
</comment>
<dbReference type="GO" id="GO:0051287">
    <property type="term" value="F:NAD binding"/>
    <property type="evidence" value="ECO:0007669"/>
    <property type="project" value="InterPro"/>
</dbReference>
<keyword evidence="14" id="KW-0963">Cytoplasm</keyword>
<evidence type="ECO:0000256" key="13">
    <source>
        <dbReference type="ARBA" id="ARBA00023304"/>
    </source>
</evidence>
<evidence type="ECO:0000256" key="7">
    <source>
        <dbReference type="ARBA" id="ARBA00022605"/>
    </source>
</evidence>
<dbReference type="SUPFAM" id="SSF53659">
    <property type="entry name" value="Isocitrate/Isopropylmalate dehydrogenase-like"/>
    <property type="match status" value="1"/>
</dbReference>
<dbReference type="InterPro" id="IPR024084">
    <property type="entry name" value="IsoPropMal-DH-like_dom"/>
</dbReference>
<keyword evidence="13 14" id="KW-0100">Branched-chain amino acid biosynthesis</keyword>
<dbReference type="AlphaFoldDB" id="A0A2R6Y2J7"/>
<dbReference type="GO" id="GO:0009098">
    <property type="term" value="P:L-leucine biosynthetic process"/>
    <property type="evidence" value="ECO:0007669"/>
    <property type="project" value="UniProtKB-UniRule"/>
</dbReference>
<reference evidence="18" key="1">
    <citation type="journal article" date="2018" name="Sci. Rep.">
        <title>Lignite coal burning seam in the remote Altai Mountains harbors a hydrogen-driven thermophilic microbial community.</title>
        <authorList>
            <person name="Kadnikov V.V."/>
            <person name="Mardanov A.V."/>
            <person name="Ivasenko D.A."/>
            <person name="Antsiferov D.V."/>
            <person name="Beletsky A.V."/>
            <person name="Karnachuk O.V."/>
            <person name="Ravin N.V."/>
        </authorList>
    </citation>
    <scope>NUCLEOTIDE SEQUENCE [LARGE SCALE GENOMIC DNA]</scope>
</reference>
<dbReference type="PANTHER" id="PTHR42979:SF1">
    <property type="entry name" value="3-ISOPROPYLMALATE DEHYDROGENASE"/>
    <property type="match status" value="1"/>
</dbReference>
<dbReference type="EMBL" id="PEBX01000016">
    <property type="protein sequence ID" value="PTQ56910.1"/>
    <property type="molecule type" value="Genomic_DNA"/>
</dbReference>
<dbReference type="PANTHER" id="PTHR42979">
    <property type="entry name" value="3-ISOPROPYLMALATE DEHYDROGENASE"/>
    <property type="match status" value="1"/>
</dbReference>
<keyword evidence="8 14" id="KW-0479">Metal-binding</keyword>
<evidence type="ECO:0000313" key="18">
    <source>
        <dbReference type="Proteomes" id="UP000244338"/>
    </source>
</evidence>
<dbReference type="InterPro" id="IPR019818">
    <property type="entry name" value="IsoCit/isopropylmalate_DH_CS"/>
</dbReference>
<evidence type="ECO:0000256" key="6">
    <source>
        <dbReference type="ARBA" id="ARBA00022430"/>
    </source>
</evidence>
<protein>
    <recommendedName>
        <fullName evidence="14">3-isopropylmalate dehydrogenase</fullName>
        <ecNumber evidence="14">1.1.1.85</ecNumber>
    </recommendedName>
    <alternativeName>
        <fullName evidence="14">3-IPM-DH</fullName>
    </alternativeName>
    <alternativeName>
        <fullName evidence="14">Beta-IPM dehydrogenase</fullName>
        <shortName evidence="14">IMDH</shortName>
    </alternativeName>
</protein>
<keyword evidence="10 14" id="KW-0560">Oxidoreductase</keyword>
<keyword evidence="6 14" id="KW-0432">Leucine biosynthesis</keyword>
<feature type="binding site" evidence="14">
    <location>
        <position position="250"/>
    </location>
    <ligand>
        <name>Mg(2+)</name>
        <dbReference type="ChEBI" id="CHEBI:18420"/>
    </ligand>
</feature>
<dbReference type="Proteomes" id="UP000244338">
    <property type="component" value="Unassembled WGS sequence"/>
</dbReference>
<comment type="function">
    <text evidence="14 15">Catalyzes the oxidation of 3-carboxy-2-hydroxy-4-methylpentanoate (3-isopropylmalate) to 3-carboxy-4-methyl-2-oxopentanoate. The product decarboxylates to 4-methyl-2 oxopentanoate.</text>
</comment>
<feature type="binding site" evidence="14">
    <location>
        <position position="222"/>
    </location>
    <ligand>
        <name>Mg(2+)</name>
        <dbReference type="ChEBI" id="CHEBI:18420"/>
    </ligand>
</feature>
<keyword evidence="11 14" id="KW-0520">NAD</keyword>
<evidence type="ECO:0000256" key="10">
    <source>
        <dbReference type="ARBA" id="ARBA00023002"/>
    </source>
</evidence>
<dbReference type="NCBIfam" id="TIGR00169">
    <property type="entry name" value="leuB"/>
    <property type="match status" value="1"/>
</dbReference>
<feature type="binding site" evidence="14">
    <location>
        <position position="133"/>
    </location>
    <ligand>
        <name>substrate</name>
    </ligand>
</feature>
<comment type="catalytic activity">
    <reaction evidence="1 14 15">
        <text>(2R,3S)-3-isopropylmalate + NAD(+) = 4-methyl-2-oxopentanoate + CO2 + NADH</text>
        <dbReference type="Rhea" id="RHEA:32271"/>
        <dbReference type="ChEBI" id="CHEBI:16526"/>
        <dbReference type="ChEBI" id="CHEBI:17865"/>
        <dbReference type="ChEBI" id="CHEBI:35121"/>
        <dbReference type="ChEBI" id="CHEBI:57540"/>
        <dbReference type="ChEBI" id="CHEBI:57945"/>
        <dbReference type="EC" id="1.1.1.85"/>
    </reaction>
</comment>
<dbReference type="FunFam" id="3.40.718.10:FF:000006">
    <property type="entry name" value="3-isopropylmalate dehydrogenase"/>
    <property type="match status" value="1"/>
</dbReference>